<evidence type="ECO:0000313" key="2">
    <source>
        <dbReference type="Proteomes" id="UP000479000"/>
    </source>
</evidence>
<dbReference type="EMBL" id="CADCXU010027053">
    <property type="protein sequence ID" value="CAB0013945.1"/>
    <property type="molecule type" value="Genomic_DNA"/>
</dbReference>
<accession>A0A6H5HCS0</accession>
<gene>
    <name evidence="1" type="ORF">NTEN_LOCUS18488</name>
</gene>
<protein>
    <submittedName>
        <fullName evidence="1">Uncharacterized protein</fullName>
    </submittedName>
</protein>
<proteinExistence type="predicted"/>
<dbReference type="AlphaFoldDB" id="A0A6H5HCS0"/>
<organism evidence="1 2">
    <name type="scientific">Nesidiocoris tenuis</name>
    <dbReference type="NCBI Taxonomy" id="355587"/>
    <lineage>
        <taxon>Eukaryota</taxon>
        <taxon>Metazoa</taxon>
        <taxon>Ecdysozoa</taxon>
        <taxon>Arthropoda</taxon>
        <taxon>Hexapoda</taxon>
        <taxon>Insecta</taxon>
        <taxon>Pterygota</taxon>
        <taxon>Neoptera</taxon>
        <taxon>Paraneoptera</taxon>
        <taxon>Hemiptera</taxon>
        <taxon>Heteroptera</taxon>
        <taxon>Panheteroptera</taxon>
        <taxon>Cimicomorpha</taxon>
        <taxon>Miridae</taxon>
        <taxon>Dicyphina</taxon>
        <taxon>Nesidiocoris</taxon>
    </lineage>
</organism>
<evidence type="ECO:0000313" key="1">
    <source>
        <dbReference type="EMBL" id="CAB0013945.1"/>
    </source>
</evidence>
<reference evidence="1 2" key="1">
    <citation type="submission" date="2020-02" db="EMBL/GenBank/DDBJ databases">
        <authorList>
            <person name="Ferguson B K."/>
        </authorList>
    </citation>
    <scope>NUCLEOTIDE SEQUENCE [LARGE SCALE GENOMIC DNA]</scope>
</reference>
<dbReference type="Proteomes" id="UP000479000">
    <property type="component" value="Unassembled WGS sequence"/>
</dbReference>
<keyword evidence="2" id="KW-1185">Reference proteome</keyword>
<sequence>MVLPAIEIVINLISFNLKPKEAFHSLIIRGLPGIRCSWKYPSLCMKDILAECDQTVEQGYWSMFTTNVYDNVYDSSCILLRNRSVRWGGEQSVQTFCRMRRGTVFTDGLCDGEGNSLYRRSLGWGGERSVQTVCGMRRATVFVGDTDFTGNRSSPFARSINATVLALH</sequence>
<name>A0A6H5HCS0_9HEMI</name>